<accession>A0A318QLQ7</accession>
<protein>
    <submittedName>
        <fullName evidence="2">Uncharacterized protein</fullName>
    </submittedName>
</protein>
<gene>
    <name evidence="2" type="ORF">CFR71_04715</name>
</gene>
<reference evidence="2 3" key="1">
    <citation type="submission" date="2017-07" db="EMBL/GenBank/DDBJ databases">
        <title>A draft genome sequence of Komagataeibacter sp. T5K1.</title>
        <authorList>
            <person name="Skraban J."/>
            <person name="Cleenwerck I."/>
            <person name="Vandamme P."/>
            <person name="Trcek J."/>
        </authorList>
    </citation>
    <scope>NUCLEOTIDE SEQUENCE [LARGE SCALE GENOMIC DNA]</scope>
    <source>
        <strain evidence="2 3">T5K1</strain>
    </source>
</reference>
<evidence type="ECO:0000256" key="1">
    <source>
        <dbReference type="SAM" id="MobiDB-lite"/>
    </source>
</evidence>
<name>A0A318QLQ7_9PROT</name>
<feature type="region of interest" description="Disordered" evidence="1">
    <location>
        <begin position="1"/>
        <end position="27"/>
    </location>
</feature>
<comment type="caution">
    <text evidence="2">The sequence shown here is derived from an EMBL/GenBank/DDBJ whole genome shotgun (WGS) entry which is preliminary data.</text>
</comment>
<dbReference type="Proteomes" id="UP000247609">
    <property type="component" value="Unassembled WGS sequence"/>
</dbReference>
<dbReference type="EMBL" id="NOXG01000003">
    <property type="protein sequence ID" value="PYD76169.1"/>
    <property type="molecule type" value="Genomic_DNA"/>
</dbReference>
<organism evidence="2 3">
    <name type="scientific">Novacetimonas pomaceti</name>
    <dbReference type="NCBI Taxonomy" id="2021998"/>
    <lineage>
        <taxon>Bacteria</taxon>
        <taxon>Pseudomonadati</taxon>
        <taxon>Pseudomonadota</taxon>
        <taxon>Alphaproteobacteria</taxon>
        <taxon>Acetobacterales</taxon>
        <taxon>Acetobacteraceae</taxon>
        <taxon>Novacetimonas</taxon>
    </lineage>
</organism>
<evidence type="ECO:0000313" key="2">
    <source>
        <dbReference type="EMBL" id="PYD76169.1"/>
    </source>
</evidence>
<proteinExistence type="predicted"/>
<dbReference type="AlphaFoldDB" id="A0A318QLQ7"/>
<evidence type="ECO:0000313" key="3">
    <source>
        <dbReference type="Proteomes" id="UP000247609"/>
    </source>
</evidence>
<dbReference type="RefSeq" id="WP_110527850.1">
    <property type="nucleotide sequence ID" value="NZ_NOXG01000003.1"/>
</dbReference>
<sequence>MNVSNTDTTQTGQEASASAHEGTIDPADRLEQALTRIAFAIECREQGTWPSLPPSPSSTPEVDLQALAANIDVLIARVRDLLDDGEPAAVIADVRDE</sequence>
<feature type="compositionally biased region" description="Polar residues" evidence="1">
    <location>
        <begin position="1"/>
        <end position="16"/>
    </location>
</feature>